<evidence type="ECO:0000313" key="4">
    <source>
        <dbReference type="Proteomes" id="UP000266634"/>
    </source>
</evidence>
<dbReference type="EMBL" id="QWEA01000070">
    <property type="protein sequence ID" value="RIJ44275.1"/>
    <property type="molecule type" value="Genomic_DNA"/>
</dbReference>
<evidence type="ECO:0000313" key="3">
    <source>
        <dbReference type="Proteomes" id="UP000032604"/>
    </source>
</evidence>
<protein>
    <submittedName>
        <fullName evidence="1">Uncharacterized protein</fullName>
    </submittedName>
</protein>
<dbReference type="PATRIC" id="fig|33014.5.peg.1564"/>
<evidence type="ECO:0000313" key="2">
    <source>
        <dbReference type="EMBL" id="RIJ44275.1"/>
    </source>
</evidence>
<reference evidence="1 3" key="1">
    <citation type="journal article" date="2015" name="Genome Announc.">
        <title>Complete Genome Sequence of Clavibacter michiganensis subsp. insidiosus R1-1 Using PacBio Single-Molecule Real-Time Technology.</title>
        <authorList>
            <person name="Lu Y."/>
            <person name="Samac D.A."/>
            <person name="Glazebrook J."/>
            <person name="Ishimaru C.A."/>
        </authorList>
    </citation>
    <scope>NUCLEOTIDE SEQUENCE [LARGE SCALE GENOMIC DNA]</scope>
    <source>
        <strain evidence="1 3">R1-1</strain>
    </source>
</reference>
<accession>A0A0D5CI71</accession>
<dbReference type="Proteomes" id="UP000032604">
    <property type="component" value="Chromosome"/>
</dbReference>
<dbReference type="KEGG" id="cmh:VO01_07530"/>
<dbReference type="AlphaFoldDB" id="A0A0D5CI71"/>
<name>A0A0D5CI71_9MICO</name>
<sequence length="60" mass="6695">MSCELAHRPRAKSGAEPVTVDDASSWAAVEQVRQRISAERVFLYVRPPKYARHFAVGAPK</sequence>
<organism evidence="1 3">
    <name type="scientific">Clavibacter michiganensis subsp. insidiosus</name>
    <dbReference type="NCBI Taxonomy" id="33014"/>
    <lineage>
        <taxon>Bacteria</taxon>
        <taxon>Bacillati</taxon>
        <taxon>Actinomycetota</taxon>
        <taxon>Actinomycetes</taxon>
        <taxon>Micrococcales</taxon>
        <taxon>Microbacteriaceae</taxon>
        <taxon>Clavibacter</taxon>
    </lineage>
</organism>
<dbReference type="Proteomes" id="UP000266634">
    <property type="component" value="Unassembled WGS sequence"/>
</dbReference>
<reference evidence="2 4" key="2">
    <citation type="submission" date="2018-08" db="EMBL/GenBank/DDBJ databases">
        <title>Genome Sequence of Clavibacter michiganensis Subspecies type strains, and the Atypical Peach-Colored Strains Isolated from Tomato.</title>
        <authorList>
            <person name="Osdaghi E."/>
            <person name="Portier P."/>
            <person name="Briand M."/>
            <person name="Jacques M.-A."/>
        </authorList>
    </citation>
    <scope>NUCLEOTIDE SEQUENCE [LARGE SCALE GENOMIC DNA]</scope>
    <source>
        <strain evidence="2 4">CFBP 6488</strain>
    </source>
</reference>
<gene>
    <name evidence="2" type="ORF">DZF93_03455</name>
    <name evidence="1" type="ORF">VO01_07530</name>
</gene>
<dbReference type="EMBL" id="CP011043">
    <property type="protein sequence ID" value="AJW79000.1"/>
    <property type="molecule type" value="Genomic_DNA"/>
</dbReference>
<proteinExistence type="predicted"/>
<evidence type="ECO:0000313" key="1">
    <source>
        <dbReference type="EMBL" id="AJW79000.1"/>
    </source>
</evidence>
<dbReference type="RefSeq" id="WP_045528017.1">
    <property type="nucleotide sequence ID" value="NZ_CP011043.1"/>
</dbReference>
<dbReference type="HOGENOM" id="CLU_2932954_0_0_11"/>